<accession>A0A7I8WEP5</accession>
<dbReference type="PROSITE" id="PS00022">
    <property type="entry name" value="EGF_1"/>
    <property type="match status" value="6"/>
</dbReference>
<feature type="domain" description="EGF-like" evidence="7">
    <location>
        <begin position="289"/>
        <end position="321"/>
    </location>
</feature>
<reference evidence="10 11" key="1">
    <citation type="submission" date="2020-08" db="EMBL/GenBank/DDBJ databases">
        <authorList>
            <person name="Hejnol A."/>
        </authorList>
    </citation>
    <scope>NUCLEOTIDE SEQUENCE [LARGE SCALE GENOMIC DNA]</scope>
</reference>
<feature type="disulfide bond" evidence="5">
    <location>
        <begin position="311"/>
        <end position="320"/>
    </location>
</feature>
<dbReference type="PROSITE" id="PS01186">
    <property type="entry name" value="EGF_2"/>
    <property type="match status" value="7"/>
</dbReference>
<keyword evidence="6" id="KW-0472">Membrane</keyword>
<comment type="caution">
    <text evidence="5">Lacks conserved residue(s) required for the propagation of feature annotation.</text>
</comment>
<dbReference type="InterPro" id="IPR015919">
    <property type="entry name" value="Cadherin-like_sf"/>
</dbReference>
<dbReference type="PROSITE" id="PS50026">
    <property type="entry name" value="EGF_3"/>
    <property type="match status" value="5"/>
</dbReference>
<dbReference type="Proteomes" id="UP000549394">
    <property type="component" value="Unassembled WGS sequence"/>
</dbReference>
<dbReference type="SUPFAM" id="SSF49313">
    <property type="entry name" value="Cadherin-like"/>
    <property type="match status" value="1"/>
</dbReference>
<dbReference type="Gene3D" id="2.60.120.260">
    <property type="entry name" value="Galactose-binding domain-like"/>
    <property type="match status" value="1"/>
</dbReference>
<feature type="domain" description="Cadherin" evidence="8">
    <location>
        <begin position="469"/>
        <end position="572"/>
    </location>
</feature>
<dbReference type="Gene3D" id="2.10.25.10">
    <property type="entry name" value="Laminin"/>
    <property type="match status" value="6"/>
</dbReference>
<evidence type="ECO:0000256" key="3">
    <source>
        <dbReference type="ARBA" id="ARBA00023157"/>
    </source>
</evidence>
<sequence>MFNQTTGLCGLMNDYENDDFKGPNGQEFSSHIDFVESWRMMNTTRNNGGLFNSWSFTLSNFHKDDPMDSSYTNTTHKPIYNLESVPQSKIDLASQLCSSNDLGNDDKNKCIYDVVLSDDPSIAKQGVLTSKQCKNQCSNRGLCKDKVCVCIDGWSGDYCQTGVCGECIYGNCSEGFCSCDKGFEGPKCDIVATCEGNCSFRGICIRTDVCECEEGWTTNNCSEVARCPRGCSNDGLCIAHNKCKCQKGYTGETCSEYTCESVNYCSNHGSCIGFDVCLCQIGWEGDSCSSPVCEEDCSLNGECIEPNKCLCSDGFRGDICDMLEACPDLNNCTNHGICRNSTECICDSGFTGRNCSEPKCNPPCTVNGKCVSPNECACDSGYTGNDCSQFSCESLDFCSSHGSCDSFDQCSCDQSWFGVTCSETSCIGKSNCFGNGLCIEPNVCRCKRGFMGDDCSQVALPNIEKPQFLQENYTVYVDESIPTDEYLVRIQAKDTDTGSTQGLLYTLSNRNISVKIDEITGILQSNGKYQPGIYHVEVIAVENTPAKLSSTALVIINVNDINDCAVIEHPQFDDRIILHTGKLQGSLVTRIETTDNDLGSKGQMVYEMISIPQDLGMIGLRENSSEIITKKYPLPIGRYENYVIVYDRSDNPCTSTSSFVVYIQQEDNAIDALTTNKPDDESTKYESTNPTKTNAVTTATSTAKPIEENSSKLYLIIGISSGSAIVILTIAAIVLCLYCRTKAVK</sequence>
<feature type="domain" description="EGF-like" evidence="7">
    <location>
        <begin position="322"/>
        <end position="356"/>
    </location>
</feature>
<evidence type="ECO:0000256" key="2">
    <source>
        <dbReference type="ARBA" id="ARBA00022737"/>
    </source>
</evidence>
<keyword evidence="6" id="KW-0812">Transmembrane</keyword>
<feature type="disulfide bond" evidence="5">
    <location>
        <begin position="227"/>
        <end position="237"/>
    </location>
</feature>
<keyword evidence="1 5" id="KW-0245">EGF-like domain</keyword>
<feature type="disulfide bond" evidence="5">
    <location>
        <begin position="378"/>
        <end position="387"/>
    </location>
</feature>
<dbReference type="PANTHER" id="PTHR11219">
    <property type="entry name" value="TENEURIN AND N-ACETYLGLUCOSAMINE-1-PHOSPHODIESTER ALPHA-N-ACETYLGLUCOSAMINIDASE"/>
    <property type="match status" value="1"/>
</dbReference>
<dbReference type="Pfam" id="PF25024">
    <property type="entry name" value="EGF_TEN"/>
    <property type="match status" value="1"/>
</dbReference>
<dbReference type="SMART" id="SM00112">
    <property type="entry name" value="CA"/>
    <property type="match status" value="1"/>
</dbReference>
<keyword evidence="11" id="KW-1185">Reference proteome</keyword>
<dbReference type="GO" id="GO:0008045">
    <property type="term" value="P:motor neuron axon guidance"/>
    <property type="evidence" value="ECO:0007669"/>
    <property type="project" value="TreeGrafter"/>
</dbReference>
<dbReference type="SMART" id="SM00181">
    <property type="entry name" value="EGF"/>
    <property type="match status" value="10"/>
</dbReference>
<evidence type="ECO:0000256" key="1">
    <source>
        <dbReference type="ARBA" id="ARBA00022536"/>
    </source>
</evidence>
<evidence type="ECO:0000313" key="10">
    <source>
        <dbReference type="EMBL" id="CAD5126545.1"/>
    </source>
</evidence>
<keyword evidence="6" id="KW-1133">Transmembrane helix</keyword>
<keyword evidence="3 5" id="KW-1015">Disulfide bond</keyword>
<evidence type="ECO:0000256" key="4">
    <source>
        <dbReference type="PROSITE-ProRule" id="PRU00043"/>
    </source>
</evidence>
<feature type="domain" description="EGF-like" evidence="7">
    <location>
        <begin position="223"/>
        <end position="255"/>
    </location>
</feature>
<dbReference type="InterPro" id="IPR000742">
    <property type="entry name" value="EGF"/>
</dbReference>
<evidence type="ECO:0000256" key="6">
    <source>
        <dbReference type="SAM" id="Phobius"/>
    </source>
</evidence>
<dbReference type="CDD" id="cd00054">
    <property type="entry name" value="EGF_CA"/>
    <property type="match status" value="1"/>
</dbReference>
<dbReference type="Gene3D" id="2.60.40.60">
    <property type="entry name" value="Cadherins"/>
    <property type="match status" value="1"/>
</dbReference>
<evidence type="ECO:0000313" key="11">
    <source>
        <dbReference type="Proteomes" id="UP000549394"/>
    </source>
</evidence>
<feature type="disulfide bond" evidence="5">
    <location>
        <begin position="360"/>
        <end position="370"/>
    </location>
</feature>
<dbReference type="OrthoDB" id="10045365at2759"/>
<protein>
    <submittedName>
        <fullName evidence="10">Uncharacterized protein</fullName>
    </submittedName>
</protein>
<evidence type="ECO:0000259" key="9">
    <source>
        <dbReference type="PROSITE" id="PS51233"/>
    </source>
</evidence>
<dbReference type="GO" id="GO:0007156">
    <property type="term" value="P:homophilic cell adhesion via plasma membrane adhesion molecules"/>
    <property type="evidence" value="ECO:0007669"/>
    <property type="project" value="InterPro"/>
</dbReference>
<dbReference type="InterPro" id="IPR051216">
    <property type="entry name" value="Teneurin"/>
</dbReference>
<proteinExistence type="predicted"/>
<dbReference type="CDD" id="cd11304">
    <property type="entry name" value="Cadherin_repeat"/>
    <property type="match status" value="1"/>
</dbReference>
<feature type="domain" description="VWFD" evidence="9">
    <location>
        <begin position="1"/>
        <end position="47"/>
    </location>
</feature>
<dbReference type="EMBL" id="CAJFCJ010000059">
    <property type="protein sequence ID" value="CAD5126545.1"/>
    <property type="molecule type" value="Genomic_DNA"/>
</dbReference>
<gene>
    <name evidence="10" type="ORF">DGYR_LOCUS13783</name>
</gene>
<feature type="disulfide bond" evidence="5">
    <location>
        <begin position="346"/>
        <end position="355"/>
    </location>
</feature>
<feature type="domain" description="EGF-like" evidence="7">
    <location>
        <begin position="422"/>
        <end position="456"/>
    </location>
</feature>
<feature type="disulfide bond" evidence="5">
    <location>
        <begin position="293"/>
        <end position="303"/>
    </location>
</feature>
<dbReference type="PROSITE" id="PS51233">
    <property type="entry name" value="VWFD"/>
    <property type="match status" value="1"/>
</dbReference>
<evidence type="ECO:0000256" key="5">
    <source>
        <dbReference type="PROSITE-ProRule" id="PRU00076"/>
    </source>
</evidence>
<evidence type="ECO:0000259" key="7">
    <source>
        <dbReference type="PROSITE" id="PS50026"/>
    </source>
</evidence>
<feature type="domain" description="Cadherin" evidence="8">
    <location>
        <begin position="585"/>
        <end position="680"/>
    </location>
</feature>
<keyword evidence="2" id="KW-0677">Repeat</keyword>
<dbReference type="AlphaFoldDB" id="A0A7I8WEP5"/>
<dbReference type="GO" id="GO:0005509">
    <property type="term" value="F:calcium ion binding"/>
    <property type="evidence" value="ECO:0007669"/>
    <property type="project" value="UniProtKB-UniRule"/>
</dbReference>
<organism evidence="10 11">
    <name type="scientific">Dimorphilus gyrociliatus</name>
    <dbReference type="NCBI Taxonomy" id="2664684"/>
    <lineage>
        <taxon>Eukaryota</taxon>
        <taxon>Metazoa</taxon>
        <taxon>Spiralia</taxon>
        <taxon>Lophotrochozoa</taxon>
        <taxon>Annelida</taxon>
        <taxon>Polychaeta</taxon>
        <taxon>Polychaeta incertae sedis</taxon>
        <taxon>Dinophilidae</taxon>
        <taxon>Dimorphilus</taxon>
    </lineage>
</organism>
<dbReference type="PROSITE" id="PS50268">
    <property type="entry name" value="CADHERIN_2"/>
    <property type="match status" value="2"/>
</dbReference>
<feature type="disulfide bond" evidence="5">
    <location>
        <begin position="245"/>
        <end position="254"/>
    </location>
</feature>
<dbReference type="InterPro" id="IPR002126">
    <property type="entry name" value="Cadherin-like_dom"/>
</dbReference>
<feature type="transmembrane region" description="Helical" evidence="6">
    <location>
        <begin position="713"/>
        <end position="739"/>
    </location>
</feature>
<comment type="caution">
    <text evidence="10">The sequence shown here is derived from an EMBL/GenBank/DDBJ whole genome shotgun (WGS) entry which is preliminary data.</text>
</comment>
<dbReference type="InterPro" id="IPR001846">
    <property type="entry name" value="VWF_type-D"/>
</dbReference>
<dbReference type="GO" id="GO:0016020">
    <property type="term" value="C:membrane"/>
    <property type="evidence" value="ECO:0007669"/>
    <property type="project" value="InterPro"/>
</dbReference>
<dbReference type="PANTHER" id="PTHR11219:SF69">
    <property type="entry name" value="TENEURIN-A"/>
    <property type="match status" value="1"/>
</dbReference>
<dbReference type="PRINTS" id="PR00205">
    <property type="entry name" value="CADHERIN"/>
</dbReference>
<keyword evidence="4" id="KW-0106">Calcium</keyword>
<feature type="disulfide bond" evidence="5">
    <location>
        <begin position="446"/>
        <end position="455"/>
    </location>
</feature>
<feature type="domain" description="EGF-like" evidence="7">
    <location>
        <begin position="357"/>
        <end position="388"/>
    </location>
</feature>
<evidence type="ECO:0000259" key="8">
    <source>
        <dbReference type="PROSITE" id="PS50268"/>
    </source>
</evidence>
<name>A0A7I8WEP5_9ANNE</name>